<keyword evidence="5" id="KW-0297">G-protein coupled receptor</keyword>
<comment type="similarity">
    <text evidence="5">Belongs to the G-protein coupled receptor 1 family.</text>
</comment>
<keyword evidence="5" id="KW-0807">Transducer</keyword>
<reference evidence="9" key="1">
    <citation type="submission" date="2025-08" db="UniProtKB">
        <authorList>
            <consortium name="RefSeq"/>
        </authorList>
    </citation>
    <scope>IDENTIFICATION</scope>
    <source>
        <tissue evidence="9">Gonads</tissue>
    </source>
</reference>
<dbReference type="AlphaFoldDB" id="A0A1S3HQ54"/>
<feature type="transmembrane region" description="Helical" evidence="6">
    <location>
        <begin position="162"/>
        <end position="182"/>
    </location>
</feature>
<feature type="transmembrane region" description="Helical" evidence="6">
    <location>
        <begin position="44"/>
        <end position="65"/>
    </location>
</feature>
<dbReference type="PRINTS" id="PR00237">
    <property type="entry name" value="GPCRRHODOPSN"/>
</dbReference>
<sequence length="361" mass="40652">MDNNGSVIALTVQDNNASHVDNVTNDNCTSSVNYAATAFYMDTVVVGTLCVIGYVGNVLSFVVFWPERKKCTSFYLLLALAVADILYLTHCLLFQSFRSIYDYTGLFKEYKDAWPYMEPWEYPFGMMAQTLGLWFVVLVAVDRYIGVCWPFKAVSWCTNTRTCVMIVVTAIGAVLVNLPWFWRQRTVEQFDPCTREMEPVLVHYGIGETQLGRTLHTGTQIALAFLLPLAALFFFNLRLIVSLRQGSKRRDQLQKGFGSDAAASAEDTQITIMLVAVLVVYIVCELPVFTNHVLYATVGYLGVSHSHFNVACNMLATLNCSCNFFIYCVFRASFRRRIQHMCCASQYGDSCPSCETEPSNL</sequence>
<dbReference type="KEGG" id="lak:106156788"/>
<keyword evidence="5" id="KW-0675">Receptor</keyword>
<name>A0A1S3HQ54_LINAN</name>
<keyword evidence="4 6" id="KW-0472">Membrane</keyword>
<dbReference type="GeneID" id="106156788"/>
<comment type="subcellular location">
    <subcellularLocation>
        <location evidence="1">Membrane</location>
    </subcellularLocation>
</comment>
<proteinExistence type="inferred from homology"/>
<keyword evidence="8" id="KW-1185">Reference proteome</keyword>
<gene>
    <name evidence="9" type="primary">LOC106156788</name>
</gene>
<dbReference type="Pfam" id="PF00001">
    <property type="entry name" value="7tm_1"/>
    <property type="match status" value="1"/>
</dbReference>
<dbReference type="GO" id="GO:0004930">
    <property type="term" value="F:G protein-coupled receptor activity"/>
    <property type="evidence" value="ECO:0007669"/>
    <property type="project" value="UniProtKB-KW"/>
</dbReference>
<evidence type="ECO:0000313" key="8">
    <source>
        <dbReference type="Proteomes" id="UP000085678"/>
    </source>
</evidence>
<dbReference type="Gene3D" id="1.20.1070.10">
    <property type="entry name" value="Rhodopsin 7-helix transmembrane proteins"/>
    <property type="match status" value="1"/>
</dbReference>
<evidence type="ECO:0000256" key="1">
    <source>
        <dbReference type="ARBA" id="ARBA00004370"/>
    </source>
</evidence>
<evidence type="ECO:0000256" key="2">
    <source>
        <dbReference type="ARBA" id="ARBA00022692"/>
    </source>
</evidence>
<keyword evidence="3 6" id="KW-1133">Transmembrane helix</keyword>
<dbReference type="SUPFAM" id="SSF81321">
    <property type="entry name" value="Family A G protein-coupled receptor-like"/>
    <property type="match status" value="1"/>
</dbReference>
<dbReference type="OrthoDB" id="10011262at2759"/>
<evidence type="ECO:0000256" key="6">
    <source>
        <dbReference type="SAM" id="Phobius"/>
    </source>
</evidence>
<evidence type="ECO:0000259" key="7">
    <source>
        <dbReference type="PROSITE" id="PS50262"/>
    </source>
</evidence>
<dbReference type="PROSITE" id="PS50262">
    <property type="entry name" value="G_PROTEIN_RECEP_F1_2"/>
    <property type="match status" value="1"/>
</dbReference>
<feature type="transmembrane region" description="Helical" evidence="6">
    <location>
        <begin position="308"/>
        <end position="330"/>
    </location>
</feature>
<dbReference type="InterPro" id="IPR017452">
    <property type="entry name" value="GPCR_Rhodpsn_7TM"/>
</dbReference>
<keyword evidence="2 5" id="KW-0812">Transmembrane</keyword>
<evidence type="ECO:0000313" key="9">
    <source>
        <dbReference type="RefSeq" id="XP_013387671.1"/>
    </source>
</evidence>
<dbReference type="PROSITE" id="PS00237">
    <property type="entry name" value="G_PROTEIN_RECEP_F1_1"/>
    <property type="match status" value="1"/>
</dbReference>
<feature type="transmembrane region" description="Helical" evidence="6">
    <location>
        <begin position="270"/>
        <end position="288"/>
    </location>
</feature>
<dbReference type="InterPro" id="IPR052954">
    <property type="entry name" value="GPCR-Ligand_Int"/>
</dbReference>
<dbReference type="RefSeq" id="XP_013387671.1">
    <property type="nucleotide sequence ID" value="XM_013532217.2"/>
</dbReference>
<organism evidence="8 9">
    <name type="scientific">Lingula anatina</name>
    <name type="common">Brachiopod</name>
    <name type="synonym">Lingula unguis</name>
    <dbReference type="NCBI Taxonomy" id="7574"/>
    <lineage>
        <taxon>Eukaryota</taxon>
        <taxon>Metazoa</taxon>
        <taxon>Spiralia</taxon>
        <taxon>Lophotrochozoa</taxon>
        <taxon>Brachiopoda</taxon>
        <taxon>Linguliformea</taxon>
        <taxon>Lingulata</taxon>
        <taxon>Lingulida</taxon>
        <taxon>Linguloidea</taxon>
        <taxon>Lingulidae</taxon>
        <taxon>Lingula</taxon>
    </lineage>
</organism>
<evidence type="ECO:0000256" key="3">
    <source>
        <dbReference type="ARBA" id="ARBA00022989"/>
    </source>
</evidence>
<dbReference type="Proteomes" id="UP000085678">
    <property type="component" value="Unplaced"/>
</dbReference>
<dbReference type="InParanoid" id="A0A1S3HQ54"/>
<feature type="domain" description="G-protein coupled receptors family 1 profile" evidence="7">
    <location>
        <begin position="56"/>
        <end position="327"/>
    </location>
</feature>
<dbReference type="GO" id="GO:0016020">
    <property type="term" value="C:membrane"/>
    <property type="evidence" value="ECO:0007669"/>
    <property type="project" value="UniProtKB-SubCell"/>
</dbReference>
<feature type="transmembrane region" description="Helical" evidence="6">
    <location>
        <begin position="74"/>
        <end position="97"/>
    </location>
</feature>
<dbReference type="PANTHER" id="PTHR46641">
    <property type="entry name" value="FMRFAMIDE RECEPTOR-RELATED"/>
    <property type="match status" value="1"/>
</dbReference>
<feature type="transmembrane region" description="Helical" evidence="6">
    <location>
        <begin position="221"/>
        <end position="241"/>
    </location>
</feature>
<dbReference type="InterPro" id="IPR000276">
    <property type="entry name" value="GPCR_Rhodpsn"/>
</dbReference>
<dbReference type="PANTHER" id="PTHR46641:SF2">
    <property type="entry name" value="FMRFAMIDE RECEPTOR"/>
    <property type="match status" value="1"/>
</dbReference>
<evidence type="ECO:0000256" key="5">
    <source>
        <dbReference type="RuleBase" id="RU000688"/>
    </source>
</evidence>
<evidence type="ECO:0000256" key="4">
    <source>
        <dbReference type="ARBA" id="ARBA00023136"/>
    </source>
</evidence>
<dbReference type="CDD" id="cd14978">
    <property type="entry name" value="7tmA_FMRFamide_R-like"/>
    <property type="match status" value="1"/>
</dbReference>
<protein>
    <submittedName>
        <fullName evidence="9">FMRFamide receptor-like</fullName>
    </submittedName>
</protein>
<feature type="transmembrane region" description="Helical" evidence="6">
    <location>
        <begin position="122"/>
        <end position="141"/>
    </location>
</feature>
<accession>A0A1S3HQ54</accession>